<evidence type="ECO:0000256" key="11">
    <source>
        <dbReference type="SAM" id="SignalP"/>
    </source>
</evidence>
<evidence type="ECO:0000256" key="10">
    <source>
        <dbReference type="SAM" id="Coils"/>
    </source>
</evidence>
<evidence type="ECO:0000256" key="4">
    <source>
        <dbReference type="ARBA" id="ARBA00022723"/>
    </source>
</evidence>
<dbReference type="GO" id="GO:0046872">
    <property type="term" value="F:metal ion binding"/>
    <property type="evidence" value="ECO:0007669"/>
    <property type="project" value="UniProtKB-KW"/>
</dbReference>
<evidence type="ECO:0000256" key="5">
    <source>
        <dbReference type="ARBA" id="ARBA00022801"/>
    </source>
</evidence>
<dbReference type="GO" id="GO:0016485">
    <property type="term" value="P:protein processing"/>
    <property type="evidence" value="ECO:0007669"/>
    <property type="project" value="TreeGrafter"/>
</dbReference>
<dbReference type="Pfam" id="PF05649">
    <property type="entry name" value="Peptidase_M13_N"/>
    <property type="match status" value="1"/>
</dbReference>
<dbReference type="CDD" id="cd08662">
    <property type="entry name" value="M13"/>
    <property type="match status" value="1"/>
</dbReference>
<sequence length="738" mass="83670">MKGLNPVLLAGLLIWARFALPMPKGNEKRDDYFVCDTPVCLQRAKTINESLNTSVDPCEDFYSYACGGWMKNHPIPAEKSALDSFSILNDELRDTLRDLLENITLVDENQTIVDKLGLLYNSCVAAPELPDRRDVMFEIMNASGMPDWPKTAKEANFSEEAQNMTESSNTTESTNTTASRNITSVIIRTGMSSILSIGVARDTRLLDSYVIQLDQLGFSWVGRKQLINQNTTYSRPIIAAYKTVIQVAMKFMKPNLSDEEISDLTDKLVAYEGQLANLTAPPEERRDLLKLYHRTTMEELQNNFTNIPIRALLTNVFKEVNITLADNETIEMYAVDYYTKLNNFLETVDPDMLYNYAGMRIMLSWVGAASADFRNASFELSKIQSGVSVQKPRWERCINSVKSTMPSVIGHLYVKNKFSEEAKQEVEDLARRLMSVFNETLQAIKWMDNATRNIAEEKLRKMEARIGYSDKIVNMTYLEDLFQFVPRLPLNTSYLEAVFVVSVNSGKKSLLKLRETYDKSAWIVGPAVVNAFYSPSSNQMVFPSAILQGVFYEHGLPRSLNYGAIGMVVGHEMTHGFDDTGSQFDAEGALKQWWSNTTRAEFKKRAKCFQEQYGNITDRKANMTLNGINTVGENIADNGGLRLVFEAYSKLLKDECKTDTRLKGLEQYSGKQLFFIANGMAWCSAARPEYLKILIQYDPHSPSQYRVNIPMSNMPAFSETFKCRANSTMNGKNRCRLW</sequence>
<keyword evidence="10" id="KW-0175">Coiled coil</keyword>
<keyword evidence="5" id="KW-0378">Hydrolase</keyword>
<evidence type="ECO:0000256" key="8">
    <source>
        <dbReference type="ARBA" id="ARBA00023157"/>
    </source>
</evidence>
<dbReference type="InterPro" id="IPR000718">
    <property type="entry name" value="Peptidase_M13"/>
</dbReference>
<dbReference type="EMBL" id="GEDV01009783">
    <property type="protein sequence ID" value="JAP78774.1"/>
    <property type="molecule type" value="Transcribed_RNA"/>
</dbReference>
<evidence type="ECO:0000259" key="13">
    <source>
        <dbReference type="Pfam" id="PF05649"/>
    </source>
</evidence>
<name>A0A131YHL8_RHIAP</name>
<dbReference type="InterPro" id="IPR008753">
    <property type="entry name" value="Peptidase_M13_N"/>
</dbReference>
<keyword evidence="3" id="KW-0645">Protease</keyword>
<proteinExistence type="inferred from homology"/>
<dbReference type="SUPFAM" id="SSF55486">
    <property type="entry name" value="Metalloproteases ('zincins'), catalytic domain"/>
    <property type="match status" value="1"/>
</dbReference>
<evidence type="ECO:0000256" key="3">
    <source>
        <dbReference type="ARBA" id="ARBA00022670"/>
    </source>
</evidence>
<comment type="cofactor">
    <cofactor evidence="1">
        <name>Zn(2+)</name>
        <dbReference type="ChEBI" id="CHEBI:29105"/>
    </cofactor>
</comment>
<dbReference type="GO" id="GO:0004222">
    <property type="term" value="F:metalloendopeptidase activity"/>
    <property type="evidence" value="ECO:0007669"/>
    <property type="project" value="InterPro"/>
</dbReference>
<dbReference type="AlphaFoldDB" id="A0A131YHL8"/>
<reference evidence="14" key="1">
    <citation type="journal article" date="2016" name="Ticks Tick Borne Dis.">
        <title>De novo assembly and annotation of the salivary gland transcriptome of Rhipicephalus appendiculatus male and female ticks during blood feeding.</title>
        <authorList>
            <person name="de Castro M.H."/>
            <person name="de Klerk D."/>
            <person name="Pienaar R."/>
            <person name="Latif A.A."/>
            <person name="Rees D.J."/>
            <person name="Mans B.J."/>
        </authorList>
    </citation>
    <scope>NUCLEOTIDE SEQUENCE</scope>
    <source>
        <tissue evidence="14">Salivary glands</tissue>
    </source>
</reference>
<keyword evidence="7" id="KW-0482">Metalloprotease</keyword>
<evidence type="ECO:0000256" key="2">
    <source>
        <dbReference type="ARBA" id="ARBA00007357"/>
    </source>
</evidence>
<dbReference type="Pfam" id="PF01431">
    <property type="entry name" value="Peptidase_M13"/>
    <property type="match status" value="1"/>
</dbReference>
<dbReference type="InterPro" id="IPR018497">
    <property type="entry name" value="Peptidase_M13_C"/>
</dbReference>
<dbReference type="InterPro" id="IPR042089">
    <property type="entry name" value="Peptidase_M13_dom_2"/>
</dbReference>
<dbReference type="FunFam" id="3.40.390.10:FF:000076">
    <property type="entry name" value="membrane metallo-endopeptidase-like 1"/>
    <property type="match status" value="1"/>
</dbReference>
<evidence type="ECO:0000313" key="14">
    <source>
        <dbReference type="EMBL" id="JAP78774.1"/>
    </source>
</evidence>
<feature type="domain" description="Peptidase M13 C-terminal" evidence="12">
    <location>
        <begin position="530"/>
        <end position="737"/>
    </location>
</feature>
<keyword evidence="6" id="KW-0862">Zinc</keyword>
<dbReference type="PANTHER" id="PTHR11733">
    <property type="entry name" value="ZINC METALLOPROTEASE FAMILY M13 NEPRILYSIN-RELATED"/>
    <property type="match status" value="1"/>
</dbReference>
<dbReference type="InterPro" id="IPR024079">
    <property type="entry name" value="MetalloPept_cat_dom_sf"/>
</dbReference>
<dbReference type="PANTHER" id="PTHR11733:SF237">
    <property type="entry name" value="NEPRILYSIN-LIKE 4"/>
    <property type="match status" value="1"/>
</dbReference>
<evidence type="ECO:0000256" key="9">
    <source>
        <dbReference type="ARBA" id="ARBA00023180"/>
    </source>
</evidence>
<evidence type="ECO:0000256" key="1">
    <source>
        <dbReference type="ARBA" id="ARBA00001947"/>
    </source>
</evidence>
<protein>
    <submittedName>
        <fullName evidence="14">Gluzincin</fullName>
    </submittedName>
</protein>
<dbReference type="Gene3D" id="3.40.390.10">
    <property type="entry name" value="Collagenase (Catalytic Domain)"/>
    <property type="match status" value="1"/>
</dbReference>
<keyword evidence="8" id="KW-1015">Disulfide bond</keyword>
<keyword evidence="9" id="KW-0325">Glycoprotein</keyword>
<feature type="coiled-coil region" evidence="10">
    <location>
        <begin position="82"/>
        <end position="109"/>
    </location>
</feature>
<feature type="domain" description="Peptidase M13 N-terminal" evidence="13">
    <location>
        <begin position="57"/>
        <end position="468"/>
    </location>
</feature>
<feature type="signal peptide" evidence="11">
    <location>
        <begin position="1"/>
        <end position="21"/>
    </location>
</feature>
<dbReference type="Gene3D" id="1.10.1380.10">
    <property type="entry name" value="Neutral endopeptidase , domain2"/>
    <property type="match status" value="1"/>
</dbReference>
<evidence type="ECO:0000256" key="6">
    <source>
        <dbReference type="ARBA" id="ARBA00022833"/>
    </source>
</evidence>
<dbReference type="PROSITE" id="PS51885">
    <property type="entry name" value="NEPRILYSIN"/>
    <property type="match status" value="1"/>
</dbReference>
<keyword evidence="11" id="KW-0732">Signal</keyword>
<feature type="chain" id="PRO_5007285265" evidence="11">
    <location>
        <begin position="22"/>
        <end position="738"/>
    </location>
</feature>
<accession>A0A131YHL8</accession>
<dbReference type="PRINTS" id="PR00786">
    <property type="entry name" value="NEPRILYSIN"/>
</dbReference>
<comment type="similarity">
    <text evidence="2">Belongs to the peptidase M13 family.</text>
</comment>
<organism evidence="14">
    <name type="scientific">Rhipicephalus appendiculatus</name>
    <name type="common">Brown ear tick</name>
    <dbReference type="NCBI Taxonomy" id="34631"/>
    <lineage>
        <taxon>Eukaryota</taxon>
        <taxon>Metazoa</taxon>
        <taxon>Ecdysozoa</taxon>
        <taxon>Arthropoda</taxon>
        <taxon>Chelicerata</taxon>
        <taxon>Arachnida</taxon>
        <taxon>Acari</taxon>
        <taxon>Parasitiformes</taxon>
        <taxon>Ixodida</taxon>
        <taxon>Ixodoidea</taxon>
        <taxon>Ixodidae</taxon>
        <taxon>Rhipicephalinae</taxon>
        <taxon>Rhipicephalus</taxon>
        <taxon>Rhipicephalus</taxon>
    </lineage>
</organism>
<evidence type="ECO:0000256" key="7">
    <source>
        <dbReference type="ARBA" id="ARBA00023049"/>
    </source>
</evidence>
<keyword evidence="4" id="KW-0479">Metal-binding</keyword>
<evidence type="ECO:0000259" key="12">
    <source>
        <dbReference type="Pfam" id="PF01431"/>
    </source>
</evidence>
<dbReference type="GO" id="GO:0005886">
    <property type="term" value="C:plasma membrane"/>
    <property type="evidence" value="ECO:0007669"/>
    <property type="project" value="TreeGrafter"/>
</dbReference>